<dbReference type="Proteomes" id="UP000177390">
    <property type="component" value="Unassembled WGS sequence"/>
</dbReference>
<dbReference type="AlphaFoldDB" id="A0A1F5ES09"/>
<comment type="caution">
    <text evidence="1">The sequence shown here is derived from an EMBL/GenBank/DDBJ whole genome shotgun (WGS) entry which is preliminary data.</text>
</comment>
<dbReference type="EMBL" id="MFAH01000068">
    <property type="protein sequence ID" value="OGD69954.1"/>
    <property type="molecule type" value="Genomic_DNA"/>
</dbReference>
<gene>
    <name evidence="1" type="ORF">A3D09_03035</name>
</gene>
<evidence type="ECO:0000313" key="1">
    <source>
        <dbReference type="EMBL" id="OGD69954.1"/>
    </source>
</evidence>
<sequence length="234" mass="26726">MAKNERIMPSVAGVGEKIAASKKTVVREQGDTRVIKEDLTIYELQRVPGESDVDYRQRRFEKSLQFIKKQLENEERARRLLPERINAPHEFHLIAAGSDGFPAPFRVQERIAGQTLKTVGDLSSLTEDQKKDLDSLLRASLEIFRKNGHFLDLVGRTEEETKNPVEDIKKYWTPLENSNNIMISPDGTISLVDVRLSRKSLLKGAVKFLLIFSYLYRRKLYSITPPPNSSPLSE</sequence>
<reference evidence="1 2" key="1">
    <citation type="journal article" date="2016" name="Nat. Commun.">
        <title>Thousands of microbial genomes shed light on interconnected biogeochemical processes in an aquifer system.</title>
        <authorList>
            <person name="Anantharaman K."/>
            <person name="Brown C.T."/>
            <person name="Hug L.A."/>
            <person name="Sharon I."/>
            <person name="Castelle C.J."/>
            <person name="Probst A.J."/>
            <person name="Thomas B.C."/>
            <person name="Singh A."/>
            <person name="Wilkins M.J."/>
            <person name="Karaoz U."/>
            <person name="Brodie E.L."/>
            <person name="Williams K.H."/>
            <person name="Hubbard S.S."/>
            <person name="Banfield J.F."/>
        </authorList>
    </citation>
    <scope>NUCLEOTIDE SEQUENCE [LARGE SCALE GENOMIC DNA]</scope>
</reference>
<evidence type="ECO:0000313" key="2">
    <source>
        <dbReference type="Proteomes" id="UP000177390"/>
    </source>
</evidence>
<organism evidence="1 2">
    <name type="scientific">Candidatus Collierbacteria bacterium RIFCSPHIGHO2_02_FULL_49_10</name>
    <dbReference type="NCBI Taxonomy" id="1817723"/>
    <lineage>
        <taxon>Bacteria</taxon>
        <taxon>Candidatus Collieribacteriota</taxon>
    </lineage>
</organism>
<accession>A0A1F5ES09</accession>
<proteinExistence type="predicted"/>
<name>A0A1F5ES09_9BACT</name>
<protein>
    <submittedName>
        <fullName evidence="1">Uncharacterized protein</fullName>
    </submittedName>
</protein>